<dbReference type="EMBL" id="LAVV01007366">
    <property type="protein sequence ID" value="KNZ56178.1"/>
    <property type="molecule type" value="Genomic_DNA"/>
</dbReference>
<dbReference type="OrthoDB" id="3344688at2759"/>
<gene>
    <name evidence="1" type="ORF">VP01_2477g2</name>
</gene>
<proteinExistence type="predicted"/>
<comment type="caution">
    <text evidence="1">The sequence shown here is derived from an EMBL/GenBank/DDBJ whole genome shotgun (WGS) entry which is preliminary data.</text>
</comment>
<evidence type="ECO:0000313" key="1">
    <source>
        <dbReference type="EMBL" id="KNZ56178.1"/>
    </source>
</evidence>
<evidence type="ECO:0000313" key="2">
    <source>
        <dbReference type="Proteomes" id="UP000037035"/>
    </source>
</evidence>
<evidence type="ECO:0008006" key="3">
    <source>
        <dbReference type="Google" id="ProtNLM"/>
    </source>
</evidence>
<reference evidence="1 2" key="1">
    <citation type="submission" date="2015-08" db="EMBL/GenBank/DDBJ databases">
        <title>Next Generation Sequencing and Analysis of the Genome of Puccinia sorghi L Schw, the Causal Agent of Maize Common Rust.</title>
        <authorList>
            <person name="Rochi L."/>
            <person name="Burguener G."/>
            <person name="Darino M."/>
            <person name="Turjanski A."/>
            <person name="Kreff E."/>
            <person name="Dieguez M.J."/>
            <person name="Sacco F."/>
        </authorList>
    </citation>
    <scope>NUCLEOTIDE SEQUENCE [LARGE SCALE GENOMIC DNA]</scope>
    <source>
        <strain evidence="1 2">RO10H11247</strain>
    </source>
</reference>
<sequence length="83" mass="9361">GQEAKWIKALLNSLNVSLEDQMTLSVDNQSAIALAKNPMYQQRTRHITVKFHWIHELLESGLASSSHNPNWYLRQRTAAGSTG</sequence>
<feature type="non-terminal residue" evidence="1">
    <location>
        <position position="1"/>
    </location>
</feature>
<dbReference type="VEuPathDB" id="FungiDB:VP01_2477g2"/>
<dbReference type="AlphaFoldDB" id="A0A0L6V5Z5"/>
<name>A0A0L6V5Z5_9BASI</name>
<organism evidence="1 2">
    <name type="scientific">Puccinia sorghi</name>
    <dbReference type="NCBI Taxonomy" id="27349"/>
    <lineage>
        <taxon>Eukaryota</taxon>
        <taxon>Fungi</taxon>
        <taxon>Dikarya</taxon>
        <taxon>Basidiomycota</taxon>
        <taxon>Pucciniomycotina</taxon>
        <taxon>Pucciniomycetes</taxon>
        <taxon>Pucciniales</taxon>
        <taxon>Pucciniaceae</taxon>
        <taxon>Puccinia</taxon>
    </lineage>
</organism>
<protein>
    <recommendedName>
        <fullName evidence="3">Retrovirus-related Pol polyprotein from transposon TNT 1-94</fullName>
    </recommendedName>
</protein>
<dbReference type="CDD" id="cd09272">
    <property type="entry name" value="RNase_HI_RT_Ty1"/>
    <property type="match status" value="1"/>
</dbReference>
<dbReference type="Proteomes" id="UP000037035">
    <property type="component" value="Unassembled WGS sequence"/>
</dbReference>
<keyword evidence="2" id="KW-1185">Reference proteome</keyword>
<accession>A0A0L6V5Z5</accession>